<sequence>MAPTGPLHDSPALELKDTFPGMTEKGQTAKTDGCKDSSASRARAAGSGPRGGASPSAAAQRLRAVLTCSAQSAGCPAPRTPPRAGPPVARTPGKQPAPGRLRTASRPAMDAFGVRPCRSRVRLRRPALPPVPGARRPALPPVPVARRPLPVPGARRPVLPPVPTARPLPGNRLVCPPSWRARPDPLQQAGDVYHGSRAVRRFSGNFVRKKCT</sequence>
<reference evidence="2" key="1">
    <citation type="submission" date="2025-08" db="UniProtKB">
        <authorList>
            <consortium name="RefSeq"/>
        </authorList>
    </citation>
    <scope>IDENTIFICATION</scope>
    <source>
        <tissue evidence="2">Blood</tissue>
    </source>
</reference>
<evidence type="ECO:0000313" key="2">
    <source>
        <dbReference type="RefSeq" id="XP_074214097.1"/>
    </source>
</evidence>
<accession>A0AC58PVN7</accession>
<name>A0AC58PVN7_CAMBA</name>
<evidence type="ECO:0000313" key="1">
    <source>
        <dbReference type="Proteomes" id="UP001732780"/>
    </source>
</evidence>
<proteinExistence type="predicted"/>
<protein>
    <submittedName>
        <fullName evidence="2">Uncharacterized protein LOC141575980</fullName>
    </submittedName>
</protein>
<dbReference type="RefSeq" id="XP_074214097.1">
    <property type="nucleotide sequence ID" value="XM_074357996.1"/>
</dbReference>
<gene>
    <name evidence="2" type="primary">LOC141575980</name>
</gene>
<keyword evidence="1" id="KW-1185">Reference proteome</keyword>
<organism evidence="1 2">
    <name type="scientific">Camelus bactrianus</name>
    <name type="common">Bactrian camel</name>
    <dbReference type="NCBI Taxonomy" id="9837"/>
    <lineage>
        <taxon>Eukaryota</taxon>
        <taxon>Metazoa</taxon>
        <taxon>Chordata</taxon>
        <taxon>Craniata</taxon>
        <taxon>Vertebrata</taxon>
        <taxon>Euteleostomi</taxon>
        <taxon>Mammalia</taxon>
        <taxon>Eutheria</taxon>
        <taxon>Laurasiatheria</taxon>
        <taxon>Artiodactyla</taxon>
        <taxon>Tylopoda</taxon>
        <taxon>Camelidae</taxon>
        <taxon>Camelus</taxon>
    </lineage>
</organism>
<dbReference type="Proteomes" id="UP001732780">
    <property type="component" value="Chromosome 35"/>
</dbReference>